<evidence type="ECO:0000313" key="2">
    <source>
        <dbReference type="Proteomes" id="UP000584706"/>
    </source>
</evidence>
<dbReference type="EMBL" id="JACHIQ010000002">
    <property type="protein sequence ID" value="MBB6067655.1"/>
    <property type="molecule type" value="Genomic_DNA"/>
</dbReference>
<dbReference type="Proteomes" id="UP000584706">
    <property type="component" value="Unassembled WGS sequence"/>
</dbReference>
<gene>
    <name evidence="1" type="ORF">HNP97_001165</name>
</gene>
<proteinExistence type="predicted"/>
<dbReference type="AlphaFoldDB" id="A0A7J9RZP7"/>
<protein>
    <submittedName>
        <fullName evidence="1">Uncharacterized protein</fullName>
    </submittedName>
</protein>
<comment type="caution">
    <text evidence="1">The sequence shown here is derived from an EMBL/GenBank/DDBJ whole genome shotgun (WGS) entry which is preliminary data.</text>
</comment>
<accession>A0A7J9RZP7</accession>
<organism evidence="1 2">
    <name type="scientific">Methanococcus maripaludis</name>
    <name type="common">Methanococcus deltae</name>
    <dbReference type="NCBI Taxonomy" id="39152"/>
    <lineage>
        <taxon>Archaea</taxon>
        <taxon>Methanobacteriati</taxon>
        <taxon>Methanobacteriota</taxon>
        <taxon>Methanomada group</taxon>
        <taxon>Methanococci</taxon>
        <taxon>Methanococcales</taxon>
        <taxon>Methanococcaceae</taxon>
        <taxon>Methanococcus</taxon>
    </lineage>
</organism>
<evidence type="ECO:0000313" key="1">
    <source>
        <dbReference type="EMBL" id="MBB6067655.1"/>
    </source>
</evidence>
<name>A0A7J9RZP7_METMI</name>
<sequence length="32" mass="3309">MIGPSGNSSKVLKYSKAACVPNLSEPAIYAIV</sequence>
<reference evidence="1 2" key="1">
    <citation type="submission" date="2020-08" db="EMBL/GenBank/DDBJ databases">
        <title>Genomic Encyclopedia of Type Strains, Phase IV (KMG-V): Genome sequencing to study the core and pangenomes of soil and plant-associated prokaryotes.</title>
        <authorList>
            <person name="Whitman W."/>
        </authorList>
    </citation>
    <scope>NUCLEOTIDE SEQUENCE [LARGE SCALE GENOMIC DNA]</scope>
    <source>
        <strain evidence="1 2">DSM 7078</strain>
    </source>
</reference>